<accession>A0A815GYI9</accession>
<proteinExistence type="predicted"/>
<gene>
    <name evidence="1" type="ORF">GPM918_LOCUS30610</name>
    <name evidence="2" type="ORF">SRO942_LOCUS31230</name>
</gene>
<dbReference type="AlphaFoldDB" id="A0A815GYI9"/>
<keyword evidence="3" id="KW-1185">Reference proteome</keyword>
<organism evidence="1 3">
    <name type="scientific">Didymodactylos carnosus</name>
    <dbReference type="NCBI Taxonomy" id="1234261"/>
    <lineage>
        <taxon>Eukaryota</taxon>
        <taxon>Metazoa</taxon>
        <taxon>Spiralia</taxon>
        <taxon>Gnathifera</taxon>
        <taxon>Rotifera</taxon>
        <taxon>Eurotatoria</taxon>
        <taxon>Bdelloidea</taxon>
        <taxon>Philodinida</taxon>
        <taxon>Philodinidae</taxon>
        <taxon>Didymodactylos</taxon>
    </lineage>
</organism>
<dbReference type="EMBL" id="CAJNOQ010014587">
    <property type="protein sequence ID" value="CAF1344689.1"/>
    <property type="molecule type" value="Genomic_DNA"/>
</dbReference>
<evidence type="ECO:0008006" key="4">
    <source>
        <dbReference type="Google" id="ProtNLM"/>
    </source>
</evidence>
<evidence type="ECO:0000313" key="2">
    <source>
        <dbReference type="EMBL" id="CAF4209335.1"/>
    </source>
</evidence>
<dbReference type="Proteomes" id="UP000663829">
    <property type="component" value="Unassembled WGS sequence"/>
</dbReference>
<reference evidence="1" key="1">
    <citation type="submission" date="2021-02" db="EMBL/GenBank/DDBJ databases">
        <authorList>
            <person name="Nowell W R."/>
        </authorList>
    </citation>
    <scope>NUCLEOTIDE SEQUENCE</scope>
</reference>
<comment type="caution">
    <text evidence="1">The sequence shown here is derived from an EMBL/GenBank/DDBJ whole genome shotgun (WGS) entry which is preliminary data.</text>
</comment>
<sequence length="535" mass="62393">MYFASVNLSNELNDDQEILYYNFNIFFQHLTECFIQPFLNNKTVFIQNLITIHDLHKDKHGKLLLDIATFQSTNEKAKPICNYLTTRFLIGTKLHAVVKREKEKTYQVENEFIDEKSREILNEIAINERDFIIQQILNGLCSQSDLKSLMIVNDIYDYDEILYNAKNKQKVVYPYNPTPDFYKYCQKFDVEMIGISRRELMTHINKEQFRNLVHKVDPKFDYKHHRLQSTDSLEKIQKILHETETYKLTSLKLNNNKQQQTLMFIQEEMSAGGVGSYMVTKKDNIYEINDELKFHSLDEIATFFKEKNVDIIVAPYYEYKHKQPPNPSIGIILTDTGVSAYIVGNQRLDANGAYFGIDISPECFTPDIKTYFDENYQRLLAMAIRLAQHEQQMGRRGYGSIDAFMYVDNKHELRVGISEENARFTGVCPTLMTAFGHEKMREFILKHQQFPCMLSNDDVIIRSQSTSLSTTDVAKLFGKHDIPLFTKDNLEGVLILSCPMKKDDYYLVALAIIALTIEKRKEIEIKINNVTKSKF</sequence>
<evidence type="ECO:0000313" key="3">
    <source>
        <dbReference type="Proteomes" id="UP000663829"/>
    </source>
</evidence>
<evidence type="ECO:0000313" key="1">
    <source>
        <dbReference type="EMBL" id="CAF1344689.1"/>
    </source>
</evidence>
<dbReference type="Proteomes" id="UP000681722">
    <property type="component" value="Unassembled WGS sequence"/>
</dbReference>
<protein>
    <recommendedName>
        <fullName evidence="4">ATP-grasp domain-containing protein</fullName>
    </recommendedName>
</protein>
<dbReference type="EMBL" id="CAJOBC010060853">
    <property type="protein sequence ID" value="CAF4209335.1"/>
    <property type="molecule type" value="Genomic_DNA"/>
</dbReference>
<name>A0A815GYI9_9BILA</name>